<dbReference type="PANTHER" id="PTHR43798">
    <property type="entry name" value="MONOACYLGLYCEROL LIPASE"/>
    <property type="match status" value="1"/>
</dbReference>
<dbReference type="PANTHER" id="PTHR43798:SF5">
    <property type="entry name" value="MONOACYLGLYCEROL LIPASE ABHD6"/>
    <property type="match status" value="1"/>
</dbReference>
<dbReference type="InterPro" id="IPR029058">
    <property type="entry name" value="AB_hydrolase_fold"/>
</dbReference>
<gene>
    <name evidence="3" type="ORF">JJQ60_04120</name>
</gene>
<dbReference type="RefSeq" id="WP_201916895.1">
    <property type="nucleotide sequence ID" value="NZ_BAABAX010000021.1"/>
</dbReference>
<comment type="caution">
    <text evidence="3">The sequence shown here is derived from an EMBL/GenBank/DDBJ whole genome shotgun (WGS) entry which is preliminary data.</text>
</comment>
<dbReference type="GO" id="GO:0047372">
    <property type="term" value="F:monoacylglycerol lipase activity"/>
    <property type="evidence" value="ECO:0007669"/>
    <property type="project" value="TreeGrafter"/>
</dbReference>
<keyword evidence="4" id="KW-1185">Reference proteome</keyword>
<dbReference type="InterPro" id="IPR050266">
    <property type="entry name" value="AB_hydrolase_sf"/>
</dbReference>
<dbReference type="GO" id="GO:0016020">
    <property type="term" value="C:membrane"/>
    <property type="evidence" value="ECO:0007669"/>
    <property type="project" value="TreeGrafter"/>
</dbReference>
<accession>A0A937D4X7</accession>
<dbReference type="SUPFAM" id="SSF53474">
    <property type="entry name" value="alpha/beta-Hydrolases"/>
    <property type="match status" value="1"/>
</dbReference>
<name>A0A937D4X7_9FLAO</name>
<dbReference type="InterPro" id="IPR000073">
    <property type="entry name" value="AB_hydrolase_1"/>
</dbReference>
<evidence type="ECO:0000259" key="2">
    <source>
        <dbReference type="Pfam" id="PF00561"/>
    </source>
</evidence>
<dbReference type="GO" id="GO:0046464">
    <property type="term" value="P:acylglycerol catabolic process"/>
    <property type="evidence" value="ECO:0007669"/>
    <property type="project" value="TreeGrafter"/>
</dbReference>
<organism evidence="3 4">
    <name type="scientific">Aquimarina mytili</name>
    <dbReference type="NCBI Taxonomy" id="874423"/>
    <lineage>
        <taxon>Bacteria</taxon>
        <taxon>Pseudomonadati</taxon>
        <taxon>Bacteroidota</taxon>
        <taxon>Flavobacteriia</taxon>
        <taxon>Flavobacteriales</taxon>
        <taxon>Flavobacteriaceae</taxon>
        <taxon>Aquimarina</taxon>
    </lineage>
</organism>
<evidence type="ECO:0000313" key="3">
    <source>
        <dbReference type="EMBL" id="MBL0682689.1"/>
    </source>
</evidence>
<evidence type="ECO:0000313" key="4">
    <source>
        <dbReference type="Proteomes" id="UP000651057"/>
    </source>
</evidence>
<dbReference type="Gene3D" id="3.40.50.1820">
    <property type="entry name" value="alpha/beta hydrolase"/>
    <property type="match status" value="1"/>
</dbReference>
<protein>
    <submittedName>
        <fullName evidence="3">Alpha/beta hydrolase</fullName>
    </submittedName>
</protein>
<proteinExistence type="predicted"/>
<dbReference type="AlphaFoldDB" id="A0A937D4X7"/>
<sequence>MIKRIIKWIVILLMALLVSFILYGSIHQYSYDKKVTKEFQPSGQFIDISGNRIHYNFFGEGKYTFVLETGLGENINTWSAIQDSLAQMGKVFMYDRSGLGFSEEGQNPRTTDQIAVELNSVLSKANIPSPYIMIGHSIGGAHIRYFAHKFPSNISGLFLIDPSHEKMKDGLPEPSMIESFFQYSMTDLSWSGIPYFMLPNPPHPTYKITKCIKTFGEETEAIDASIEQFKSANIDLSHLPIYIISASKNDGEVRQKYLDLYQELIDHSNHPVKKLVDYKNSPHHIHITNPDIVLKELSEFVSKIETQN</sequence>
<evidence type="ECO:0000256" key="1">
    <source>
        <dbReference type="SAM" id="Phobius"/>
    </source>
</evidence>
<reference evidence="3" key="1">
    <citation type="submission" date="2021-01" db="EMBL/GenBank/DDBJ databases">
        <authorList>
            <person name="Zhong Y.L."/>
        </authorList>
    </citation>
    <scope>NUCLEOTIDE SEQUENCE</scope>
    <source>
        <strain evidence="3">KCTC 23302</strain>
    </source>
</reference>
<dbReference type="Pfam" id="PF00561">
    <property type="entry name" value="Abhydrolase_1"/>
    <property type="match status" value="1"/>
</dbReference>
<feature type="transmembrane region" description="Helical" evidence="1">
    <location>
        <begin position="5"/>
        <end position="26"/>
    </location>
</feature>
<keyword evidence="3" id="KW-0378">Hydrolase</keyword>
<keyword evidence="1" id="KW-1133">Transmembrane helix</keyword>
<keyword evidence="1" id="KW-0812">Transmembrane</keyword>
<dbReference type="Proteomes" id="UP000651057">
    <property type="component" value="Unassembled WGS sequence"/>
</dbReference>
<feature type="domain" description="AB hydrolase-1" evidence="2">
    <location>
        <begin position="64"/>
        <end position="167"/>
    </location>
</feature>
<dbReference type="EMBL" id="JAERQJ010000001">
    <property type="protein sequence ID" value="MBL0682689.1"/>
    <property type="molecule type" value="Genomic_DNA"/>
</dbReference>
<keyword evidence="1" id="KW-0472">Membrane</keyword>